<gene>
    <name evidence="10" type="ORF">BQ4739_LOCUS13996</name>
</gene>
<feature type="coiled-coil region" evidence="7">
    <location>
        <begin position="63"/>
        <end position="90"/>
    </location>
</feature>
<dbReference type="SUPFAM" id="SSF58038">
    <property type="entry name" value="SNARE fusion complex"/>
    <property type="match status" value="1"/>
</dbReference>
<dbReference type="GO" id="GO:0012505">
    <property type="term" value="C:endomembrane system"/>
    <property type="evidence" value="ECO:0007669"/>
    <property type="project" value="UniProtKB-ARBA"/>
</dbReference>
<dbReference type="InterPro" id="IPR000727">
    <property type="entry name" value="T_SNARE_dom"/>
</dbReference>
<keyword evidence="5 8" id="KW-1133">Transmembrane helix</keyword>
<dbReference type="Proteomes" id="UP000256970">
    <property type="component" value="Unassembled WGS sequence"/>
</dbReference>
<dbReference type="EMBL" id="FNXT01001197">
    <property type="protein sequence ID" value="SZX73743.1"/>
    <property type="molecule type" value="Genomic_DNA"/>
</dbReference>
<evidence type="ECO:0000256" key="1">
    <source>
        <dbReference type="ARBA" id="ARBA00004167"/>
    </source>
</evidence>
<dbReference type="OrthoDB" id="261831at2759"/>
<keyword evidence="7" id="KW-0175">Coiled coil</keyword>
<evidence type="ECO:0000256" key="3">
    <source>
        <dbReference type="ARBA" id="ARBA00022692"/>
    </source>
</evidence>
<feature type="transmembrane region" description="Helical" evidence="8">
    <location>
        <begin position="95"/>
        <end position="116"/>
    </location>
</feature>
<evidence type="ECO:0000256" key="8">
    <source>
        <dbReference type="SAM" id="Phobius"/>
    </source>
</evidence>
<reference evidence="10 11" key="1">
    <citation type="submission" date="2016-10" db="EMBL/GenBank/DDBJ databases">
        <authorList>
            <person name="Cai Z."/>
        </authorList>
    </citation>
    <scope>NUCLEOTIDE SEQUENCE [LARGE SCALE GENOMIC DNA]</scope>
</reference>
<dbReference type="AlphaFoldDB" id="A0A383W924"/>
<comment type="subcellular location">
    <subcellularLocation>
        <location evidence="1">Membrane</location>
        <topology evidence="1">Single-pass membrane protein</topology>
    </subcellularLocation>
</comment>
<dbReference type="PANTHER" id="PTHR12791">
    <property type="entry name" value="GOLGI SNARE BET1-RELATED"/>
    <property type="match status" value="1"/>
</dbReference>
<dbReference type="GO" id="GO:0015031">
    <property type="term" value="P:protein transport"/>
    <property type="evidence" value="ECO:0007669"/>
    <property type="project" value="UniProtKB-KW"/>
</dbReference>
<sequence>MDGGGGYTSRGGLSARPRQDHLQISIEKFDADEQITGLRGDVAKLKQMALAIEEETKLTGTAMEGLEEAMEKAKLKLRQAMRRLNIAYKQSRSNLMLYVVLFIVGICLLVFVLNKLRRLGRLFFWR</sequence>
<dbReference type="CDD" id="cd15841">
    <property type="entry name" value="SNARE_Qc"/>
    <property type="match status" value="1"/>
</dbReference>
<protein>
    <recommendedName>
        <fullName evidence="9">t-SNARE coiled-coil homology domain-containing protein</fullName>
    </recommendedName>
</protein>
<evidence type="ECO:0000313" key="11">
    <source>
        <dbReference type="Proteomes" id="UP000256970"/>
    </source>
</evidence>
<name>A0A383W924_TETOB</name>
<keyword evidence="4" id="KW-0653">Protein transport</keyword>
<dbReference type="GO" id="GO:0005737">
    <property type="term" value="C:cytoplasm"/>
    <property type="evidence" value="ECO:0007669"/>
    <property type="project" value="UniProtKB-ARBA"/>
</dbReference>
<dbReference type="GO" id="GO:0016020">
    <property type="term" value="C:membrane"/>
    <property type="evidence" value="ECO:0007669"/>
    <property type="project" value="UniProtKB-SubCell"/>
</dbReference>
<proteinExistence type="predicted"/>
<accession>A0A383W924</accession>
<evidence type="ECO:0000256" key="2">
    <source>
        <dbReference type="ARBA" id="ARBA00022448"/>
    </source>
</evidence>
<keyword evidence="6 8" id="KW-0472">Membrane</keyword>
<evidence type="ECO:0000256" key="7">
    <source>
        <dbReference type="SAM" id="Coils"/>
    </source>
</evidence>
<organism evidence="10 11">
    <name type="scientific">Tetradesmus obliquus</name>
    <name type="common">Green alga</name>
    <name type="synonym">Acutodesmus obliquus</name>
    <dbReference type="NCBI Taxonomy" id="3088"/>
    <lineage>
        <taxon>Eukaryota</taxon>
        <taxon>Viridiplantae</taxon>
        <taxon>Chlorophyta</taxon>
        <taxon>core chlorophytes</taxon>
        <taxon>Chlorophyceae</taxon>
        <taxon>CS clade</taxon>
        <taxon>Sphaeropleales</taxon>
        <taxon>Scenedesmaceae</taxon>
        <taxon>Tetradesmus</taxon>
    </lineage>
</organism>
<evidence type="ECO:0000313" key="10">
    <source>
        <dbReference type="EMBL" id="SZX73743.1"/>
    </source>
</evidence>
<evidence type="ECO:0000259" key="9">
    <source>
        <dbReference type="Pfam" id="PF05739"/>
    </source>
</evidence>
<keyword evidence="2" id="KW-0813">Transport</keyword>
<evidence type="ECO:0000256" key="6">
    <source>
        <dbReference type="ARBA" id="ARBA00023136"/>
    </source>
</evidence>
<dbReference type="Pfam" id="PF05739">
    <property type="entry name" value="SNARE"/>
    <property type="match status" value="1"/>
</dbReference>
<dbReference type="STRING" id="3088.A0A383W924"/>
<evidence type="ECO:0000256" key="5">
    <source>
        <dbReference type="ARBA" id="ARBA00022989"/>
    </source>
</evidence>
<evidence type="ECO:0000256" key="4">
    <source>
        <dbReference type="ARBA" id="ARBA00022927"/>
    </source>
</evidence>
<keyword evidence="3 8" id="KW-0812">Transmembrane</keyword>
<dbReference type="Gene3D" id="1.20.5.110">
    <property type="match status" value="1"/>
</dbReference>
<feature type="domain" description="T-SNARE coiled-coil homology" evidence="9">
    <location>
        <begin position="66"/>
        <end position="113"/>
    </location>
</feature>
<keyword evidence="11" id="KW-1185">Reference proteome</keyword>